<keyword evidence="4 12" id="KW-0378">Hydrolase</keyword>
<dbReference type="PROSITE" id="PS00039">
    <property type="entry name" value="DEAD_ATP_HELICASE"/>
    <property type="match status" value="1"/>
</dbReference>
<dbReference type="SUPFAM" id="SSF52540">
    <property type="entry name" value="P-loop containing nucleoside triphosphate hydrolases"/>
    <property type="match status" value="1"/>
</dbReference>
<evidence type="ECO:0000256" key="11">
    <source>
        <dbReference type="PROSITE-ProRule" id="PRU00552"/>
    </source>
</evidence>
<dbReference type="Pfam" id="PF00271">
    <property type="entry name" value="Helicase_C"/>
    <property type="match status" value="1"/>
</dbReference>
<dbReference type="Pfam" id="PF00270">
    <property type="entry name" value="DEAD"/>
    <property type="match status" value="1"/>
</dbReference>
<evidence type="ECO:0000313" key="17">
    <source>
        <dbReference type="EMBL" id="MDC3425200.1"/>
    </source>
</evidence>
<proteinExistence type="inferred from homology"/>
<dbReference type="Proteomes" id="UP001145050">
    <property type="component" value="Unassembled WGS sequence"/>
</dbReference>
<comment type="caution">
    <text evidence="17">The sequence shown here is derived from an EMBL/GenBank/DDBJ whole genome shotgun (WGS) entry which is preliminary data.</text>
</comment>
<dbReference type="InterPro" id="IPR044742">
    <property type="entry name" value="DEAD/DEAH_RhlB"/>
</dbReference>
<dbReference type="PROSITE" id="PS51195">
    <property type="entry name" value="Q_MOTIF"/>
    <property type="match status" value="1"/>
</dbReference>
<evidence type="ECO:0000256" key="9">
    <source>
        <dbReference type="ARBA" id="ARBA00047984"/>
    </source>
</evidence>
<evidence type="ECO:0000313" key="18">
    <source>
        <dbReference type="Proteomes" id="UP001145050"/>
    </source>
</evidence>
<dbReference type="PROSITE" id="PS51192">
    <property type="entry name" value="HELICASE_ATP_BIND_1"/>
    <property type="match status" value="1"/>
</dbReference>
<dbReference type="GO" id="GO:0005829">
    <property type="term" value="C:cytosol"/>
    <property type="evidence" value="ECO:0007669"/>
    <property type="project" value="TreeGrafter"/>
</dbReference>
<sequence length="490" mass="54877">MTTFNSLGISNPILKSLEKMGFEEATPIQEQTIPLGLQGKDVIGQAQTGTGKTAAFGIPMIEKIDKDLKKIQGLVVAPTRELAIQVSEELHRLGQFKGVRTLPVYGGQHMDRQIRALKDGPHIVVATPGRLLDHIRRRTIQIGNVHTAVLDEADEMLNMGFIDDIRDILKAIPQQRQTLLFSATMPKEIREIGTKLMKDPEEVKVKTKEMTVSNIDQYFVEVHEKQKFDTLTNLLDIHGPELAIIFGRTKKRVDEISEGLQARGFSAEGIHGDLTQGKRMSVLNKFKGGRIEILVATDVAARGLDISGVTHVYNFDVPQDPESYVHRIGRTGRAGKGGEAVSFITPREIPHLHLIEKVTKGKVKRLPVPSTDEALRGQQEVTVEKLVETIEKNDLKSYRETANELLSKYDSVTIVSAALKMMTKERQNTPVRLTSIAPVSVKQAYKEKGKKKPYRGNDKRNFSRNNNKPSRNRKFQNKRGSFNKNRGNQS</sequence>
<dbReference type="FunFam" id="3.40.50.300:FF:000108">
    <property type="entry name" value="ATP-dependent RNA helicase RhlE"/>
    <property type="match status" value="1"/>
</dbReference>
<keyword evidence="6 12" id="KW-0067">ATP-binding</keyword>
<evidence type="ECO:0000259" key="15">
    <source>
        <dbReference type="PROSITE" id="PS51194"/>
    </source>
</evidence>
<feature type="domain" description="Helicase C-terminal" evidence="15">
    <location>
        <begin position="214"/>
        <end position="374"/>
    </location>
</feature>
<keyword evidence="2" id="KW-0963">Cytoplasm</keyword>
<dbReference type="PANTHER" id="PTHR47959:SF1">
    <property type="entry name" value="ATP-DEPENDENT RNA HELICASE DBPA"/>
    <property type="match status" value="1"/>
</dbReference>
<dbReference type="InterPro" id="IPR027417">
    <property type="entry name" value="P-loop_NTPase"/>
</dbReference>
<gene>
    <name evidence="17" type="ORF">NC797_11865</name>
</gene>
<evidence type="ECO:0000256" key="3">
    <source>
        <dbReference type="ARBA" id="ARBA00022741"/>
    </source>
</evidence>
<evidence type="ECO:0000256" key="5">
    <source>
        <dbReference type="ARBA" id="ARBA00022806"/>
    </source>
</evidence>
<dbReference type="SMART" id="SM00487">
    <property type="entry name" value="DEXDc"/>
    <property type="match status" value="1"/>
</dbReference>
<evidence type="ECO:0000256" key="1">
    <source>
        <dbReference type="ARBA" id="ARBA00012552"/>
    </source>
</evidence>
<dbReference type="EC" id="3.6.4.13" evidence="1"/>
<name>A0A9X4AP58_9BACI</name>
<dbReference type="Gene3D" id="3.40.50.300">
    <property type="entry name" value="P-loop containing nucleotide triphosphate hydrolases"/>
    <property type="match status" value="2"/>
</dbReference>
<dbReference type="InterPro" id="IPR014014">
    <property type="entry name" value="RNA_helicase_DEAD_Q_motif"/>
</dbReference>
<comment type="similarity">
    <text evidence="8 12">Belongs to the DEAD box helicase family.</text>
</comment>
<reference evidence="17" key="1">
    <citation type="submission" date="2022-06" db="EMBL/GenBank/DDBJ databases">
        <title>Aquibacillus sp. a new bacterium isolated from soil saline samples.</title>
        <authorList>
            <person name="Galisteo C."/>
            <person name="De La Haba R."/>
            <person name="Sanchez-Porro C."/>
            <person name="Ventosa A."/>
        </authorList>
    </citation>
    <scope>NUCLEOTIDE SEQUENCE</scope>
    <source>
        <strain evidence="17">3ASR75-11</strain>
    </source>
</reference>
<dbReference type="InterPro" id="IPR000629">
    <property type="entry name" value="RNA-helicase_DEAD-box_CS"/>
</dbReference>
<evidence type="ECO:0000256" key="7">
    <source>
        <dbReference type="ARBA" id="ARBA00023016"/>
    </source>
</evidence>
<dbReference type="InterPro" id="IPR050079">
    <property type="entry name" value="DEAD_box_RNA_helicase"/>
</dbReference>
<dbReference type="CDD" id="cd00268">
    <property type="entry name" value="DEADc"/>
    <property type="match status" value="1"/>
</dbReference>
<keyword evidence="7" id="KW-0346">Stress response</keyword>
<keyword evidence="5 12" id="KW-0347">Helicase</keyword>
<dbReference type="InterPro" id="IPR014001">
    <property type="entry name" value="Helicase_ATP-bd"/>
</dbReference>
<evidence type="ECO:0000256" key="10">
    <source>
        <dbReference type="ARBA" id="ARBA00067932"/>
    </source>
</evidence>
<dbReference type="GO" id="GO:0016787">
    <property type="term" value="F:hydrolase activity"/>
    <property type="evidence" value="ECO:0007669"/>
    <property type="project" value="UniProtKB-KW"/>
</dbReference>
<keyword evidence="18" id="KW-1185">Reference proteome</keyword>
<evidence type="ECO:0000256" key="4">
    <source>
        <dbReference type="ARBA" id="ARBA00022801"/>
    </source>
</evidence>
<dbReference type="GO" id="GO:0003723">
    <property type="term" value="F:RNA binding"/>
    <property type="evidence" value="ECO:0007669"/>
    <property type="project" value="UniProtKB-ARBA"/>
</dbReference>
<feature type="domain" description="DEAD-box RNA helicase Q" evidence="16">
    <location>
        <begin position="2"/>
        <end position="30"/>
    </location>
</feature>
<dbReference type="PROSITE" id="PS51194">
    <property type="entry name" value="HELICASE_CTER"/>
    <property type="match status" value="1"/>
</dbReference>
<protein>
    <recommendedName>
        <fullName evidence="10">ATP-dependent RNA helicase CshA</fullName>
        <ecNumber evidence="1">3.6.4.13</ecNumber>
    </recommendedName>
</protein>
<evidence type="ECO:0000256" key="12">
    <source>
        <dbReference type="RuleBase" id="RU000492"/>
    </source>
</evidence>
<evidence type="ECO:0000259" key="16">
    <source>
        <dbReference type="PROSITE" id="PS51195"/>
    </source>
</evidence>
<dbReference type="GO" id="GO:0003724">
    <property type="term" value="F:RNA helicase activity"/>
    <property type="evidence" value="ECO:0007669"/>
    <property type="project" value="UniProtKB-EC"/>
</dbReference>
<dbReference type="InterPro" id="IPR001650">
    <property type="entry name" value="Helicase_C-like"/>
</dbReference>
<dbReference type="PANTHER" id="PTHR47959">
    <property type="entry name" value="ATP-DEPENDENT RNA HELICASE RHLE-RELATED"/>
    <property type="match status" value="1"/>
</dbReference>
<dbReference type="AlphaFoldDB" id="A0A9X4AP58"/>
<feature type="compositionally biased region" description="Polar residues" evidence="13">
    <location>
        <begin position="478"/>
        <end position="490"/>
    </location>
</feature>
<accession>A0A9X4AP58</accession>
<dbReference type="SMART" id="SM00490">
    <property type="entry name" value="HELICc"/>
    <property type="match status" value="1"/>
</dbReference>
<keyword evidence="3 12" id="KW-0547">Nucleotide-binding</keyword>
<organism evidence="17 18">
    <name type="scientific">Terrihalobacillus insolitus</name>
    <dbReference type="NCBI Taxonomy" id="2950438"/>
    <lineage>
        <taxon>Bacteria</taxon>
        <taxon>Bacillati</taxon>
        <taxon>Bacillota</taxon>
        <taxon>Bacilli</taxon>
        <taxon>Bacillales</taxon>
        <taxon>Bacillaceae</taxon>
        <taxon>Terrihalobacillus</taxon>
    </lineage>
</organism>
<dbReference type="EMBL" id="JAMQKB010000011">
    <property type="protein sequence ID" value="MDC3425200.1"/>
    <property type="molecule type" value="Genomic_DNA"/>
</dbReference>
<dbReference type="RefSeq" id="WP_272436999.1">
    <property type="nucleotide sequence ID" value="NZ_JAMQKB010000011.1"/>
</dbReference>
<feature type="domain" description="Helicase ATP-binding" evidence="14">
    <location>
        <begin position="33"/>
        <end position="203"/>
    </location>
</feature>
<dbReference type="CDD" id="cd18787">
    <property type="entry name" value="SF2_C_DEAD"/>
    <property type="match status" value="1"/>
</dbReference>
<dbReference type="InterPro" id="IPR057325">
    <property type="entry name" value="DeaD_dimer"/>
</dbReference>
<comment type="catalytic activity">
    <reaction evidence="9">
        <text>ATP + H2O = ADP + phosphate + H(+)</text>
        <dbReference type="Rhea" id="RHEA:13065"/>
        <dbReference type="ChEBI" id="CHEBI:15377"/>
        <dbReference type="ChEBI" id="CHEBI:15378"/>
        <dbReference type="ChEBI" id="CHEBI:30616"/>
        <dbReference type="ChEBI" id="CHEBI:43474"/>
        <dbReference type="ChEBI" id="CHEBI:456216"/>
        <dbReference type="EC" id="3.6.4.13"/>
    </reaction>
</comment>
<evidence type="ECO:0000256" key="13">
    <source>
        <dbReference type="SAM" id="MobiDB-lite"/>
    </source>
</evidence>
<dbReference type="GO" id="GO:0005524">
    <property type="term" value="F:ATP binding"/>
    <property type="evidence" value="ECO:0007669"/>
    <property type="project" value="UniProtKB-KW"/>
</dbReference>
<evidence type="ECO:0000256" key="8">
    <source>
        <dbReference type="ARBA" id="ARBA00038437"/>
    </source>
</evidence>
<dbReference type="Pfam" id="PF25399">
    <property type="entry name" value="DeaD_dimer"/>
    <property type="match status" value="1"/>
</dbReference>
<dbReference type="InterPro" id="IPR011545">
    <property type="entry name" value="DEAD/DEAH_box_helicase_dom"/>
</dbReference>
<evidence type="ECO:0000256" key="6">
    <source>
        <dbReference type="ARBA" id="ARBA00022840"/>
    </source>
</evidence>
<feature type="region of interest" description="Disordered" evidence="13">
    <location>
        <begin position="445"/>
        <end position="490"/>
    </location>
</feature>
<feature type="short sequence motif" description="Q motif" evidence="11">
    <location>
        <begin position="2"/>
        <end position="30"/>
    </location>
</feature>
<evidence type="ECO:0000259" key="14">
    <source>
        <dbReference type="PROSITE" id="PS51192"/>
    </source>
</evidence>
<evidence type="ECO:0000256" key="2">
    <source>
        <dbReference type="ARBA" id="ARBA00022490"/>
    </source>
</evidence>